<feature type="transmembrane region" description="Helical" evidence="9">
    <location>
        <begin position="192"/>
        <end position="213"/>
    </location>
</feature>
<evidence type="ECO:0000256" key="2">
    <source>
        <dbReference type="ARBA" id="ARBA00022475"/>
    </source>
</evidence>
<proteinExistence type="inferred from homology"/>
<evidence type="ECO:0000256" key="3">
    <source>
        <dbReference type="ARBA" id="ARBA00022679"/>
    </source>
</evidence>
<feature type="region of interest" description="Disordered" evidence="8">
    <location>
        <begin position="402"/>
        <end position="421"/>
    </location>
</feature>
<comment type="similarity">
    <text evidence="7">Belongs to the glycosyltransferase 87 family.</text>
</comment>
<sequence>MPRHPLALWAAFALVHTVLVLLCLHAPGWPLGDVEGVYKVWVGEAAGGGSQVGIDLPWVYPILAYPPMALANLLGPELYAQTWLGLVVALNAAAFAVLTGGLRARRARPPWRLTAAWWWLAFLLLLGPIALARIDAVTVPLAIVGLLLAAGRPALGVALLTVGAWVKVWPAALVAALFVVARSRARVVQSALGVSAVVVLVSVILGGGAYVLGFVGEQTGRGLQIEAPIGTPWLWLTALGAAGTGIYYDFDILTYQLLGEGTALAGTLATPLMALAAASVVLLGVLRQRAGAHVVQLLPPLALALVLVFIVFNKVGSPQFMTWLAAPVILGLVYRGRQWLTPAVLAFAFAGLTQLIYPYLYGALLAAEPWMVLVITLRNLLEVVLLGWAVRAVHRAGRAPASAPDRRALNPSSHNRRALNP</sequence>
<dbReference type="Pfam" id="PF09594">
    <property type="entry name" value="GT87"/>
    <property type="match status" value="1"/>
</dbReference>
<evidence type="ECO:0000313" key="10">
    <source>
        <dbReference type="EMBL" id="PPL20213.1"/>
    </source>
</evidence>
<reference evidence="10 11" key="1">
    <citation type="journal article" date="2008" name="Int. J. Syst. Evol. Microbiol.">
        <title>Leifsonia pindariensis sp. nov., isolated from the Pindari glacier of the Indian Himalayas, and emended description of the genus Leifsonia.</title>
        <authorList>
            <person name="Reddy G.S."/>
            <person name="Prabagaran S.R."/>
            <person name="Shivaji S."/>
        </authorList>
    </citation>
    <scope>NUCLEOTIDE SEQUENCE [LARGE SCALE GENOMIC DNA]</scope>
    <source>
        <strain evidence="10 11">PON 10</strain>
    </source>
</reference>
<name>A0ABX5B0F4_9MICO</name>
<evidence type="ECO:0008006" key="12">
    <source>
        <dbReference type="Google" id="ProtNLM"/>
    </source>
</evidence>
<feature type="transmembrane region" description="Helical" evidence="9">
    <location>
        <begin position="154"/>
        <end position="180"/>
    </location>
</feature>
<keyword evidence="3" id="KW-0808">Transferase</keyword>
<evidence type="ECO:0000256" key="6">
    <source>
        <dbReference type="ARBA" id="ARBA00023136"/>
    </source>
</evidence>
<keyword evidence="11" id="KW-1185">Reference proteome</keyword>
<evidence type="ECO:0000256" key="9">
    <source>
        <dbReference type="SAM" id="Phobius"/>
    </source>
</evidence>
<comment type="subcellular location">
    <subcellularLocation>
        <location evidence="1">Cell membrane</location>
        <topology evidence="1">Multi-pass membrane protein</topology>
    </subcellularLocation>
</comment>
<keyword evidence="4 9" id="KW-0812">Transmembrane</keyword>
<accession>A0ABX5B0F4</accession>
<comment type="caution">
    <text evidence="10">The sequence shown here is derived from an EMBL/GenBank/DDBJ whole genome shotgun (WGS) entry which is preliminary data.</text>
</comment>
<feature type="transmembrane region" description="Helical" evidence="9">
    <location>
        <begin position="369"/>
        <end position="390"/>
    </location>
</feature>
<organism evidence="10 11">
    <name type="scientific">Microterricola pindariensis</name>
    <dbReference type="NCBI Taxonomy" id="478010"/>
    <lineage>
        <taxon>Bacteria</taxon>
        <taxon>Bacillati</taxon>
        <taxon>Actinomycetota</taxon>
        <taxon>Actinomycetes</taxon>
        <taxon>Micrococcales</taxon>
        <taxon>Microbacteriaceae</taxon>
        <taxon>Microterricola</taxon>
    </lineage>
</organism>
<evidence type="ECO:0000256" key="4">
    <source>
        <dbReference type="ARBA" id="ARBA00022692"/>
    </source>
</evidence>
<dbReference type="Proteomes" id="UP000237755">
    <property type="component" value="Unassembled WGS sequence"/>
</dbReference>
<feature type="transmembrane region" description="Helical" evidence="9">
    <location>
        <begin position="339"/>
        <end position="357"/>
    </location>
</feature>
<evidence type="ECO:0000256" key="7">
    <source>
        <dbReference type="ARBA" id="ARBA00024033"/>
    </source>
</evidence>
<feature type="transmembrane region" description="Helical" evidence="9">
    <location>
        <begin position="116"/>
        <end position="134"/>
    </location>
</feature>
<keyword evidence="2" id="KW-1003">Cell membrane</keyword>
<protein>
    <recommendedName>
        <fullName evidence="12">DUF2029 domain-containing protein</fullName>
    </recommendedName>
</protein>
<keyword evidence="5 9" id="KW-1133">Transmembrane helix</keyword>
<feature type="transmembrane region" description="Helical" evidence="9">
    <location>
        <begin position="83"/>
        <end position="104"/>
    </location>
</feature>
<gene>
    <name evidence="10" type="ORF">GY24_02160</name>
</gene>
<evidence type="ECO:0000256" key="8">
    <source>
        <dbReference type="SAM" id="MobiDB-lite"/>
    </source>
</evidence>
<dbReference type="EMBL" id="MPZN01000004">
    <property type="protein sequence ID" value="PPL20213.1"/>
    <property type="molecule type" value="Genomic_DNA"/>
</dbReference>
<feature type="transmembrane region" description="Helical" evidence="9">
    <location>
        <begin position="292"/>
        <end position="312"/>
    </location>
</feature>
<evidence type="ECO:0000313" key="11">
    <source>
        <dbReference type="Proteomes" id="UP000237755"/>
    </source>
</evidence>
<dbReference type="InterPro" id="IPR018584">
    <property type="entry name" value="GT87"/>
</dbReference>
<keyword evidence="6 9" id="KW-0472">Membrane</keyword>
<feature type="transmembrane region" description="Helical" evidence="9">
    <location>
        <begin position="262"/>
        <end position="286"/>
    </location>
</feature>
<evidence type="ECO:0000256" key="5">
    <source>
        <dbReference type="ARBA" id="ARBA00022989"/>
    </source>
</evidence>
<evidence type="ECO:0000256" key="1">
    <source>
        <dbReference type="ARBA" id="ARBA00004651"/>
    </source>
</evidence>